<feature type="transmembrane region" description="Helical" evidence="1">
    <location>
        <begin position="505"/>
        <end position="525"/>
    </location>
</feature>
<evidence type="ECO:0000313" key="2">
    <source>
        <dbReference type="EMBL" id="CAL8124328.1"/>
    </source>
</evidence>
<accession>A0ABP1REW6</accession>
<feature type="transmembrane region" description="Helical" evidence="1">
    <location>
        <begin position="623"/>
        <end position="641"/>
    </location>
</feature>
<feature type="transmembrane region" description="Helical" evidence="1">
    <location>
        <begin position="418"/>
        <end position="439"/>
    </location>
</feature>
<keyword evidence="1" id="KW-0812">Transmembrane</keyword>
<feature type="transmembrane region" description="Helical" evidence="1">
    <location>
        <begin position="87"/>
        <end position="108"/>
    </location>
</feature>
<organism evidence="2 3">
    <name type="scientific">Orchesella dallaii</name>
    <dbReference type="NCBI Taxonomy" id="48710"/>
    <lineage>
        <taxon>Eukaryota</taxon>
        <taxon>Metazoa</taxon>
        <taxon>Ecdysozoa</taxon>
        <taxon>Arthropoda</taxon>
        <taxon>Hexapoda</taxon>
        <taxon>Collembola</taxon>
        <taxon>Entomobryomorpha</taxon>
        <taxon>Entomobryoidea</taxon>
        <taxon>Orchesellidae</taxon>
        <taxon>Orchesellinae</taxon>
        <taxon>Orchesella</taxon>
    </lineage>
</organism>
<evidence type="ECO:0000256" key="1">
    <source>
        <dbReference type="SAM" id="Phobius"/>
    </source>
</evidence>
<feature type="transmembrane region" description="Helical" evidence="1">
    <location>
        <begin position="570"/>
        <end position="588"/>
    </location>
</feature>
<feature type="transmembrane region" description="Helical" evidence="1">
    <location>
        <begin position="451"/>
        <end position="469"/>
    </location>
</feature>
<feature type="transmembrane region" description="Helical" evidence="1">
    <location>
        <begin position="226"/>
        <end position="246"/>
    </location>
</feature>
<feature type="transmembrane region" description="Helical" evidence="1">
    <location>
        <begin position="729"/>
        <end position="754"/>
    </location>
</feature>
<gene>
    <name evidence="2" type="ORF">ODALV1_LOCUS20569</name>
</gene>
<reference evidence="2 3" key="1">
    <citation type="submission" date="2024-08" db="EMBL/GenBank/DDBJ databases">
        <authorList>
            <person name="Cucini C."/>
            <person name="Frati F."/>
        </authorList>
    </citation>
    <scope>NUCLEOTIDE SEQUENCE [LARGE SCALE GENOMIC DNA]</scope>
</reference>
<feature type="transmembrane region" description="Helical" evidence="1">
    <location>
        <begin position="187"/>
        <end position="206"/>
    </location>
</feature>
<comment type="caution">
    <text evidence="2">The sequence shown here is derived from an EMBL/GenBank/DDBJ whole genome shotgun (WGS) entry which is preliminary data.</text>
</comment>
<proteinExistence type="predicted"/>
<name>A0ABP1REW6_9HEXA</name>
<sequence>MELLNNTITIIHEYENKKARKRKEFVTSVLLLFCTIVAFVCHTLTWSPTLLDDVLIQNNETGRDNEETIFASFKSRAFQFGPQFIELHIHCFYFATNLFAFVLSYNLFRLSQSFQKELLLTGRNINQIPPTCIYNRAMGKFPEERIADEPLSYLKIFFNFCYYILISPIRFTWDNKTKQYYAVSNKIYMVPCICYHVLFIFINIITVKLMVLSWDSFYSTSESPSLLTHIFSVVATIASVCMASLFQHSLWFRKHDIVKLLNNTIIPEYENPKARKKKEFGVETYRCVKRKIEAVSKLLSTQILCTYIIVVTCYCQLPEILRMGQSPIQLHPYFVTNASFFIVAAEFHSSIHQAIVKWVEECFYIISQKHGESSNTNFVLENQMKLMDIKHDLQMNPIALSCRFFVVTNNFLSSVPCICYHVLFACINFMSLKLVVFSWDSVYSTSESPSLLTQIFSIVSTIASVYMTSSFQRSLWFRKQDIAKLLNNTIIREYRNKKARKRKEFGTSVLILICTSVAYVCHSYTPTFFDQLLVQNNETRRDNEETTFASFKSKVFQFAPRFIEIHIHSFYFATNLFAFVLSYSLLTLSKSFRKELFQTGRNNSQGVEVYRCVKRKIETVSKLFSAQILCIYIIVVTYYCQLPETVRMGLSPIQFFPYFVINASFFIVAAEFHSSIHQTVFKWVEECFFMTKQKHGGSSNTNFVLENQMKLMAIKHDLQMNPIALSCRFFIVTNNFLSSTYVALGTFTTLMFIVKWNNAFIYFNPSKLSLLENSIQFPLKNLLRLGMKIVLVYACTFYQFAKAILTILSLVLRQVGKEFERQFENTTDRSLCIGKVGF</sequence>
<dbReference type="Proteomes" id="UP001642540">
    <property type="component" value="Unassembled WGS sequence"/>
</dbReference>
<keyword evidence="1" id="KW-1133">Transmembrane helix</keyword>
<protein>
    <submittedName>
        <fullName evidence="2">Uncharacterized protein</fullName>
    </submittedName>
</protein>
<feature type="transmembrane region" description="Helical" evidence="1">
    <location>
        <begin position="25"/>
        <end position="45"/>
    </location>
</feature>
<keyword evidence="3" id="KW-1185">Reference proteome</keyword>
<keyword evidence="1" id="KW-0472">Membrane</keyword>
<feature type="transmembrane region" description="Helical" evidence="1">
    <location>
        <begin position="653"/>
        <end position="672"/>
    </location>
</feature>
<feature type="transmembrane region" description="Helical" evidence="1">
    <location>
        <begin position="790"/>
        <end position="812"/>
    </location>
</feature>
<dbReference type="EMBL" id="CAXLJM020000068">
    <property type="protein sequence ID" value="CAL8124328.1"/>
    <property type="molecule type" value="Genomic_DNA"/>
</dbReference>
<evidence type="ECO:0000313" key="3">
    <source>
        <dbReference type="Proteomes" id="UP001642540"/>
    </source>
</evidence>